<feature type="compositionally biased region" description="Basic and acidic residues" evidence="1">
    <location>
        <begin position="226"/>
        <end position="242"/>
    </location>
</feature>
<reference evidence="3" key="1">
    <citation type="journal article" date="2008" name="Nature">
        <title>The amphioxus genome and the evolution of the chordate karyotype.</title>
        <authorList>
            <consortium name="US DOE Joint Genome Institute (JGI-PGF)"/>
            <person name="Putnam N.H."/>
            <person name="Butts T."/>
            <person name="Ferrier D.E.K."/>
            <person name="Furlong R.F."/>
            <person name="Hellsten U."/>
            <person name="Kawashima T."/>
            <person name="Robinson-Rechavi M."/>
            <person name="Shoguchi E."/>
            <person name="Terry A."/>
            <person name="Yu J.-K."/>
            <person name="Benito-Gutierrez E.L."/>
            <person name="Dubchak I."/>
            <person name="Garcia-Fernandez J."/>
            <person name="Gibson-Brown J.J."/>
            <person name="Grigoriev I.V."/>
            <person name="Horton A.C."/>
            <person name="de Jong P.J."/>
            <person name="Jurka J."/>
            <person name="Kapitonov V.V."/>
            <person name="Kohara Y."/>
            <person name="Kuroki Y."/>
            <person name="Lindquist E."/>
            <person name="Lucas S."/>
            <person name="Osoegawa K."/>
            <person name="Pennacchio L.A."/>
            <person name="Salamov A.A."/>
            <person name="Satou Y."/>
            <person name="Sauka-Spengler T."/>
            <person name="Schmutz J."/>
            <person name="Shin-I T."/>
            <person name="Toyoda A."/>
            <person name="Bronner-Fraser M."/>
            <person name="Fujiyama A."/>
            <person name="Holland L.Z."/>
            <person name="Holland P.W.H."/>
            <person name="Satoh N."/>
            <person name="Rokhsar D.S."/>
        </authorList>
    </citation>
    <scope>NUCLEOTIDE SEQUENCE [LARGE SCALE GENOMIC DNA]</scope>
    <source>
        <strain evidence="3">S238N-H82</strain>
        <tissue evidence="3">Testes</tissue>
    </source>
</reference>
<feature type="region of interest" description="Disordered" evidence="1">
    <location>
        <begin position="559"/>
        <end position="583"/>
    </location>
</feature>
<gene>
    <name evidence="3" type="ORF">BRAFLDRAFT_73235</name>
</gene>
<feature type="compositionally biased region" description="Basic residues" evidence="1">
    <location>
        <begin position="271"/>
        <end position="352"/>
    </location>
</feature>
<dbReference type="STRING" id="7739.C3XXB9"/>
<name>C3XXB9_BRAFL</name>
<proteinExistence type="predicted"/>
<keyword evidence="2" id="KW-0732">Signal</keyword>
<dbReference type="InParanoid" id="C3XXB9"/>
<dbReference type="EMBL" id="GG666471">
    <property type="protein sequence ID" value="EEN67379.1"/>
    <property type="molecule type" value="Genomic_DNA"/>
</dbReference>
<feature type="chain" id="PRO_5002934875" evidence="2">
    <location>
        <begin position="22"/>
        <end position="583"/>
    </location>
</feature>
<evidence type="ECO:0000256" key="2">
    <source>
        <dbReference type="SAM" id="SignalP"/>
    </source>
</evidence>
<accession>C3XXB9</accession>
<organism>
    <name type="scientific">Branchiostoma floridae</name>
    <name type="common">Florida lancelet</name>
    <name type="synonym">Amphioxus</name>
    <dbReference type="NCBI Taxonomy" id="7739"/>
    <lineage>
        <taxon>Eukaryota</taxon>
        <taxon>Metazoa</taxon>
        <taxon>Chordata</taxon>
        <taxon>Cephalochordata</taxon>
        <taxon>Leptocardii</taxon>
        <taxon>Amphioxiformes</taxon>
        <taxon>Branchiostomatidae</taxon>
        <taxon>Branchiostoma</taxon>
    </lineage>
</organism>
<feature type="compositionally biased region" description="Basic and acidic residues" evidence="1">
    <location>
        <begin position="192"/>
        <end position="205"/>
    </location>
</feature>
<feature type="region of interest" description="Disordered" evidence="1">
    <location>
        <begin position="107"/>
        <end position="128"/>
    </location>
</feature>
<sequence>MALSWWKNVYGSFLLIGLTTSSAPPRGARRAHGTGLASPRSFPPRTRPRAALLGSLLCRSLNFLRFAVSFSTLTDPNAYMTGSKSCRACSLPVKGHPGPHGVGKCQVYSPRTRPRSEEEYESLRRDKSVRRSLGDLHRRSRTREFAKDMWSEASDSEKDVKKTVRDLRADDELKKEVDKTIDELLGTLTEQDLPRHSRQSNRDGKAASARTPSRSPPRLKSPPSVRRKDSWPRARDTSSRRDSGRHRGAKSGRRDTSSSSCSSSSRSPSPRPRRSHRHRSSPARSLRRGSSRHRSGPSRSSRRASRRHRSSPSSSPRRRSRRHHASSSSRSPRRSASRHRSHARSKSRKQGKSGRSYTINDNIGRKVKVSWPQWNVHFPGHGKGGAVTYDELTLPMFVCGFIRNVMGEHRLSSTVHSKLSVLADVMYDATYYDWSVVHEMYASIMYSLEKGSFVWADLDEIDGVRDRHYRTAGAHQSKHVSSSQPGARSHREPPVAMTTGLSGTRPRYCGPYQNKTCNHSSDHWDRRWGGQVKHICNMCLLVRNVEAKHPKADCRYNDKSFRDAPGDGVNSQPGPGVAGGRPY</sequence>
<evidence type="ECO:0000313" key="3">
    <source>
        <dbReference type="EMBL" id="EEN67379.1"/>
    </source>
</evidence>
<protein>
    <submittedName>
        <fullName evidence="3">Uncharacterized protein</fullName>
    </submittedName>
</protein>
<feature type="region of interest" description="Disordered" evidence="1">
    <location>
        <begin position="188"/>
        <end position="361"/>
    </location>
</feature>
<feature type="signal peptide" evidence="2">
    <location>
        <begin position="1"/>
        <end position="21"/>
    </location>
</feature>
<feature type="compositionally biased region" description="Low complexity" evidence="1">
    <location>
        <begin position="210"/>
        <end position="224"/>
    </location>
</feature>
<feature type="compositionally biased region" description="Low complexity" evidence="1">
    <location>
        <begin position="257"/>
        <end position="268"/>
    </location>
</feature>
<feature type="region of interest" description="Disordered" evidence="1">
    <location>
        <begin position="471"/>
        <end position="500"/>
    </location>
</feature>
<evidence type="ECO:0000256" key="1">
    <source>
        <dbReference type="SAM" id="MobiDB-lite"/>
    </source>
</evidence>
<feature type="region of interest" description="Disordered" evidence="1">
    <location>
        <begin position="24"/>
        <end position="44"/>
    </location>
</feature>
<feature type="compositionally biased region" description="Basic and acidic residues" evidence="1">
    <location>
        <begin position="114"/>
        <end position="126"/>
    </location>
</feature>
<dbReference type="AlphaFoldDB" id="C3XXB9"/>